<comment type="caution">
    <text evidence="2">The sequence shown here is derived from an EMBL/GenBank/DDBJ whole genome shotgun (WGS) entry which is preliminary data.</text>
</comment>
<evidence type="ECO:0000259" key="1">
    <source>
        <dbReference type="Pfam" id="PF06985"/>
    </source>
</evidence>
<dbReference type="Pfam" id="PF26639">
    <property type="entry name" value="Het-6_barrel"/>
    <property type="match status" value="1"/>
</dbReference>
<dbReference type="PANTHER" id="PTHR24148:SF73">
    <property type="entry name" value="HET DOMAIN PROTEIN (AFU_ORTHOLOGUE AFUA_8G01020)"/>
    <property type="match status" value="1"/>
</dbReference>
<evidence type="ECO:0000313" key="3">
    <source>
        <dbReference type="Proteomes" id="UP001239445"/>
    </source>
</evidence>
<dbReference type="Proteomes" id="UP001239445">
    <property type="component" value="Unassembled WGS sequence"/>
</dbReference>
<dbReference type="PANTHER" id="PTHR24148">
    <property type="entry name" value="ANKYRIN REPEAT DOMAIN-CONTAINING PROTEIN 39 HOMOLOG-RELATED"/>
    <property type="match status" value="1"/>
</dbReference>
<sequence>MATYQYANLESGQIRLLELLPGVDNDPLQGNLRVVQLSHQQFGPDTEKETISFEALSYVWGSDSKPFTLQTPTGSIPLTESLYGFLARLRREIDSNKTRLLWADGVCIDQDSTLEKEVQVRLMPSIYSTASHVLADLGEWDPDAETAIGMIDLYWRHSIWAGGDAEAYGRTMTPEEMAILLCIPLDELKRPGDDETLPDQSDERWETARQFFSRGWFSRLWVVQEFVLAREITFYCGQHHIAWRHLFAGCQEYGRDSKVSLLGSGSPNLGEFSSSGAVLFSAMAWFRSFRLLRRSPPGAQLLDDICSRSKAWTQFTKSNLVDLLQLFRHSRCKLPQDRYHALTQLSSDFCEGGVPGPAPDYSPEITEIVLRWGRFLIQQPGGENMLQRAGLWAAQDSAIPTWMQDFANSKATILELSLQESTFKAAGDTEFEVSLCSESPNFITLKGWRLDEVVDITRGLDTTFDGTRERFIIDYVKAGCEVWARAKDRYPKAYPDNLVASMAPVEAMCANTNRGPPLWKLLVGYWYVAIYSCMPEETRTWEQAATKLGQLEWFRGLDCTHEELMEGLQGFISGMCIPMMQGLRPATTQGGYFANAPSITVLGDEIWIIKGCRLPMVFRKSREHPGMYQLVGSCYCYGVMAGQMLEKEGFKFEDIIVH</sequence>
<dbReference type="InterPro" id="IPR052895">
    <property type="entry name" value="HetReg/Transcr_Mod"/>
</dbReference>
<dbReference type="Pfam" id="PF06985">
    <property type="entry name" value="HET"/>
    <property type="match status" value="1"/>
</dbReference>
<dbReference type="InterPro" id="IPR010730">
    <property type="entry name" value="HET"/>
</dbReference>
<feature type="domain" description="Heterokaryon incompatibility" evidence="1">
    <location>
        <begin position="53"/>
        <end position="225"/>
    </location>
</feature>
<proteinExistence type="predicted"/>
<dbReference type="EMBL" id="MU839837">
    <property type="protein sequence ID" value="KAK1753766.1"/>
    <property type="molecule type" value="Genomic_DNA"/>
</dbReference>
<protein>
    <submittedName>
        <fullName evidence="2">Heterokaryon incompatibility protein-domain-containing protein</fullName>
    </submittedName>
</protein>
<dbReference type="AlphaFoldDB" id="A0AAJ0B8R9"/>
<reference evidence="2" key="1">
    <citation type="submission" date="2023-06" db="EMBL/GenBank/DDBJ databases">
        <title>Genome-scale phylogeny and comparative genomics of the fungal order Sordariales.</title>
        <authorList>
            <consortium name="Lawrence Berkeley National Laboratory"/>
            <person name="Hensen N."/>
            <person name="Bonometti L."/>
            <person name="Westerberg I."/>
            <person name="Brannstrom I.O."/>
            <person name="Guillou S."/>
            <person name="Cros-Aarteil S."/>
            <person name="Calhoun S."/>
            <person name="Haridas S."/>
            <person name="Kuo A."/>
            <person name="Mondo S."/>
            <person name="Pangilinan J."/>
            <person name="Riley R."/>
            <person name="Labutti K."/>
            <person name="Andreopoulos B."/>
            <person name="Lipzen A."/>
            <person name="Chen C."/>
            <person name="Yanf M."/>
            <person name="Daum C."/>
            <person name="Ng V."/>
            <person name="Clum A."/>
            <person name="Steindorff A."/>
            <person name="Ohm R."/>
            <person name="Martin F."/>
            <person name="Silar P."/>
            <person name="Natvig D."/>
            <person name="Lalanne C."/>
            <person name="Gautier V."/>
            <person name="Ament-Velasquez S.L."/>
            <person name="Kruys A."/>
            <person name="Hutchinson M.I."/>
            <person name="Powell A.J."/>
            <person name="Barry K."/>
            <person name="Miller A.N."/>
            <person name="Grigoriev I.V."/>
            <person name="Debuchy R."/>
            <person name="Gladieux P."/>
            <person name="Thoren M.H."/>
            <person name="Johannesson H."/>
        </authorList>
    </citation>
    <scope>NUCLEOTIDE SEQUENCE</scope>
    <source>
        <strain evidence="2">PSN4</strain>
    </source>
</reference>
<keyword evidence="3" id="KW-1185">Reference proteome</keyword>
<evidence type="ECO:0000313" key="2">
    <source>
        <dbReference type="EMBL" id="KAK1753766.1"/>
    </source>
</evidence>
<organism evidence="2 3">
    <name type="scientific">Echria macrotheca</name>
    <dbReference type="NCBI Taxonomy" id="438768"/>
    <lineage>
        <taxon>Eukaryota</taxon>
        <taxon>Fungi</taxon>
        <taxon>Dikarya</taxon>
        <taxon>Ascomycota</taxon>
        <taxon>Pezizomycotina</taxon>
        <taxon>Sordariomycetes</taxon>
        <taxon>Sordariomycetidae</taxon>
        <taxon>Sordariales</taxon>
        <taxon>Schizotheciaceae</taxon>
        <taxon>Echria</taxon>
    </lineage>
</organism>
<gene>
    <name evidence="2" type="ORF">QBC47DRAFT_430728</name>
</gene>
<name>A0AAJ0B8R9_9PEZI</name>
<accession>A0AAJ0B8R9</accession>